<evidence type="ECO:0000313" key="12">
    <source>
        <dbReference type="Proteomes" id="UP000004668"/>
    </source>
</evidence>
<comment type="subcellular location">
    <subcellularLocation>
        <location evidence="1">Membrane</location>
        <topology evidence="1">Multi-pass membrane protein</topology>
    </subcellularLocation>
</comment>
<dbReference type="GO" id="GO:0015171">
    <property type="term" value="F:amino acid transmembrane transporter activity"/>
    <property type="evidence" value="ECO:0007669"/>
    <property type="project" value="TreeGrafter"/>
</dbReference>
<feature type="transmembrane region" description="Helical" evidence="9">
    <location>
        <begin position="476"/>
        <end position="497"/>
    </location>
</feature>
<feature type="transmembrane region" description="Helical" evidence="9">
    <location>
        <begin position="264"/>
        <end position="284"/>
    </location>
</feature>
<reference evidence="11 12" key="2">
    <citation type="submission" date="2011-10" db="EMBL/GenBank/DDBJ databases">
        <title>The Genome Sequence of Actinomyces viscosus C505.</title>
        <authorList>
            <consortium name="The Broad Institute Genome Sequencing Platform"/>
            <consortium name="The Broad Institute Genome Sequencing Center for Infectious Disease"/>
            <person name="Earl A."/>
            <person name="Ward D."/>
            <person name="Feldgarden M."/>
            <person name="Gevers D."/>
            <person name="Sibley C.D."/>
            <person name="Field T.R."/>
            <person name="Grinwis M."/>
            <person name="Eshaghurshan C.S."/>
            <person name="Surette M.G."/>
            <person name="Young S.K."/>
            <person name="Zeng Q."/>
            <person name="Gargeya S."/>
            <person name="Fitzgerald M."/>
            <person name="Haas B."/>
            <person name="Abouelleil A."/>
            <person name="Alvarado L."/>
            <person name="Arachchi H.M."/>
            <person name="Berlin A."/>
            <person name="Brown A."/>
            <person name="Chapman S.B."/>
            <person name="Chen Z."/>
            <person name="Dunbar C."/>
            <person name="Freedman E."/>
            <person name="Gearin G."/>
            <person name="Goldberg J."/>
            <person name="Griggs A."/>
            <person name="Gujja S."/>
            <person name="Heiman D."/>
            <person name="Howarth C."/>
            <person name="Larson L."/>
            <person name="Lui A."/>
            <person name="MacDonald P.J.P."/>
            <person name="Montmayeur A."/>
            <person name="Murphy C."/>
            <person name="Neiman D."/>
            <person name="Pearson M."/>
            <person name="Priest M."/>
            <person name="Roberts A."/>
            <person name="Saif S."/>
            <person name="Shea T."/>
            <person name="Shenoy N."/>
            <person name="Sisk P."/>
            <person name="Stolte C."/>
            <person name="Sykes S."/>
            <person name="Wortman J."/>
            <person name="Nusbaum C."/>
            <person name="Birren B."/>
        </authorList>
    </citation>
    <scope>NUCLEOTIDE SEQUENCE [LARGE SCALE GENOMIC DNA]</scope>
    <source>
        <strain evidence="11 12">C505</strain>
    </source>
</reference>
<accession>F2V0J8</accession>
<feature type="compositionally biased region" description="Low complexity" evidence="8">
    <location>
        <begin position="16"/>
        <end position="64"/>
    </location>
</feature>
<feature type="transmembrane region" description="Helical" evidence="9">
    <location>
        <begin position="406"/>
        <end position="425"/>
    </location>
</feature>
<comment type="similarity">
    <text evidence="2">Belongs to the amino acid-polyamine-organocation (APC) superfamily. Amino acid transporter (AAT) (TC 2.A.3.1) family.</text>
</comment>
<feature type="transmembrane region" description="Helical" evidence="9">
    <location>
        <begin position="85"/>
        <end position="104"/>
    </location>
</feature>
<dbReference type="PIRSF" id="PIRSF006060">
    <property type="entry name" value="AA_transporter"/>
    <property type="match status" value="1"/>
</dbReference>
<keyword evidence="5" id="KW-0029">Amino-acid transport</keyword>
<feature type="transmembrane region" description="Helical" evidence="9">
    <location>
        <begin position="110"/>
        <end position="127"/>
    </location>
</feature>
<sequence>MTVTLGRVTHSHDESAPSGPAPAASDGRSAADGTGSSDSADSADPVTSADPVGAGVSGASGQVSNEALEEDGGLHRSLTSRHMQMIAIGGAIGTGLFVASGATVSTAGPGGALVAYAAIGLMVLLLMQSLGEMTAHMPVAGSFQTYATRFVSPSFGFAMGWNYWFNWAITVAAELVAAGIVMGYWLPGVPSWIWAALFLTLLTTLNALSARAFGEGEFWLSAIKVVTVIVFLVAGLAMIAGIIGGTSPGFSNWVVKDAPFHGGMLAIVSVFMVAGFSFQGTELVGVAAGEARNPRRDVPKAIHTVFWRIMIFYIGAITVIGFLIAFNDSRLLHTETEDVAYSPFTLVFERAGIGIAAALMNAVILTAVLSAGNSGLYASTRMLHSMALQGQAPAWFSYVNRHGVPVRALGATALVGAAGFLTAVVGQNTAYAWLVNVSALCGFIVWLGIAACHFRFRRAYVLQGNDPADLPYQAPWFPLGPVLAFTLCALVILGQNYEAVFKGQLVEVLSSYIGLPVFGAIWLGHRLVTGSRMVRLEEADVSGAVVRERS</sequence>
<keyword evidence="7 9" id="KW-0472">Membrane</keyword>
<evidence type="ECO:0000256" key="3">
    <source>
        <dbReference type="ARBA" id="ARBA00022448"/>
    </source>
</evidence>
<dbReference type="Gene3D" id="1.20.1740.10">
    <property type="entry name" value="Amino acid/polyamine transporter I"/>
    <property type="match status" value="1"/>
</dbReference>
<feature type="transmembrane region" description="Helical" evidence="9">
    <location>
        <begin position="431"/>
        <end position="456"/>
    </location>
</feature>
<feature type="region of interest" description="Disordered" evidence="8">
    <location>
        <begin position="1"/>
        <end position="71"/>
    </location>
</feature>
<dbReference type="InterPro" id="IPR004840">
    <property type="entry name" value="Amino_acid_permease_CS"/>
</dbReference>
<organism evidence="11 12">
    <name type="scientific">Actinomyces viscosus C505</name>
    <dbReference type="NCBI Taxonomy" id="562973"/>
    <lineage>
        <taxon>Bacteria</taxon>
        <taxon>Bacillati</taxon>
        <taxon>Actinomycetota</taxon>
        <taxon>Actinomycetes</taxon>
        <taxon>Actinomycetales</taxon>
        <taxon>Actinomycetaceae</taxon>
        <taxon>Actinomyces</taxon>
    </lineage>
</organism>
<protein>
    <recommendedName>
        <fullName evidence="10">Amino acid permease/ SLC12A domain-containing protein</fullName>
    </recommendedName>
</protein>
<feature type="transmembrane region" description="Helical" evidence="9">
    <location>
        <begin position="509"/>
        <end position="528"/>
    </location>
</feature>
<proteinExistence type="inferred from homology"/>
<evidence type="ECO:0000256" key="5">
    <source>
        <dbReference type="ARBA" id="ARBA00022970"/>
    </source>
</evidence>
<evidence type="ECO:0000256" key="8">
    <source>
        <dbReference type="SAM" id="MobiDB-lite"/>
    </source>
</evidence>
<evidence type="ECO:0000256" key="1">
    <source>
        <dbReference type="ARBA" id="ARBA00004141"/>
    </source>
</evidence>
<evidence type="ECO:0000256" key="9">
    <source>
        <dbReference type="SAM" id="Phobius"/>
    </source>
</evidence>
<dbReference type="Proteomes" id="UP000004668">
    <property type="component" value="Unassembled WGS sequence"/>
</dbReference>
<dbReference type="FunFam" id="1.20.1740.10:FF:000001">
    <property type="entry name" value="Amino acid permease"/>
    <property type="match status" value="1"/>
</dbReference>
<dbReference type="InterPro" id="IPR004841">
    <property type="entry name" value="AA-permease/SLC12A_dom"/>
</dbReference>
<dbReference type="AlphaFoldDB" id="F2V0J8"/>
<dbReference type="InterPro" id="IPR050524">
    <property type="entry name" value="APC_YAT"/>
</dbReference>
<dbReference type="PANTHER" id="PTHR43341:SF1">
    <property type="entry name" value="GENERAL AMINO-ACID PERMEASE GAP1"/>
    <property type="match status" value="1"/>
</dbReference>
<dbReference type="HOGENOM" id="CLU_007946_12_1_11"/>
<reference evidence="12" key="1">
    <citation type="submission" date="2010-02" db="EMBL/GenBank/DDBJ databases">
        <title>The Genome Sequence of Prevotella oris strain C735.</title>
        <authorList>
            <consortium name="The Broad Institute Genome Sequencing Platform"/>
            <person name="Ward D."/>
            <person name="Feldgarden M."/>
            <person name="Earl A."/>
            <person name="Young S.K."/>
            <person name="Zeng Q."/>
            <person name="Koehrsen M."/>
            <person name="Alvarado L."/>
            <person name="Berlin A."/>
            <person name="Bochicchio J."/>
            <person name="Borenstein D."/>
            <person name="Chapman S.B."/>
            <person name="Chen Z."/>
            <person name="Engels R."/>
            <person name="Freedman E."/>
            <person name="Gellesch M."/>
            <person name="Goldberg J."/>
            <person name="Griggs A."/>
            <person name="Gujja S."/>
            <person name="Heilman E."/>
            <person name="Heiman D."/>
            <person name="Hepburn T."/>
            <person name="Howarth C."/>
            <person name="Jen D."/>
            <person name="Larson L."/>
            <person name="Mehta T."/>
            <person name="Park D."/>
            <person name="Pearson M."/>
            <person name="Roberts A."/>
            <person name="Saif S."/>
            <person name="Shea T."/>
            <person name="Shenoy N."/>
            <person name="Sisk P."/>
            <person name="Stolte C."/>
            <person name="Sykes S."/>
            <person name="Thomson T."/>
            <person name="Walk T."/>
            <person name="White J."/>
            <person name="Yandava C."/>
            <person name="Sibley C.D."/>
            <person name="Field T.R."/>
            <person name="Grinwis M."/>
            <person name="Eshaghurshan C.S."/>
            <person name="Surette M.G."/>
            <person name="Haas B."/>
            <person name="Nusbaum C."/>
            <person name="Birren B."/>
        </authorList>
    </citation>
    <scope>NUCLEOTIDE SEQUENCE [LARGE SCALE GENOMIC DNA]</scope>
    <source>
        <strain evidence="12">C505</strain>
    </source>
</reference>
<evidence type="ECO:0000256" key="6">
    <source>
        <dbReference type="ARBA" id="ARBA00022989"/>
    </source>
</evidence>
<keyword evidence="3" id="KW-0813">Transport</keyword>
<dbReference type="eggNOG" id="COG0833">
    <property type="taxonomic scope" value="Bacteria"/>
</dbReference>
<feature type="transmembrane region" description="Helical" evidence="9">
    <location>
        <begin position="164"/>
        <end position="186"/>
    </location>
</feature>
<keyword evidence="4 9" id="KW-0812">Transmembrane</keyword>
<dbReference type="GO" id="GO:0016020">
    <property type="term" value="C:membrane"/>
    <property type="evidence" value="ECO:0007669"/>
    <property type="project" value="UniProtKB-SubCell"/>
</dbReference>
<dbReference type="EMBL" id="ACRE02000041">
    <property type="protein sequence ID" value="EGE36846.2"/>
    <property type="molecule type" value="Genomic_DNA"/>
</dbReference>
<evidence type="ECO:0000256" key="4">
    <source>
        <dbReference type="ARBA" id="ARBA00022692"/>
    </source>
</evidence>
<feature type="domain" description="Amino acid permease/ SLC12A" evidence="10">
    <location>
        <begin position="82"/>
        <end position="528"/>
    </location>
</feature>
<comment type="caution">
    <text evidence="11">The sequence shown here is derived from an EMBL/GenBank/DDBJ whole genome shotgun (WGS) entry which is preliminary data.</text>
</comment>
<feature type="transmembrane region" description="Helical" evidence="9">
    <location>
        <begin position="225"/>
        <end position="244"/>
    </location>
</feature>
<gene>
    <name evidence="11" type="ORF">HMPREF0059_02206</name>
</gene>
<evidence type="ECO:0000256" key="7">
    <source>
        <dbReference type="ARBA" id="ARBA00023136"/>
    </source>
</evidence>
<evidence type="ECO:0000259" key="10">
    <source>
        <dbReference type="Pfam" id="PF00324"/>
    </source>
</evidence>
<dbReference type="PROSITE" id="PS00218">
    <property type="entry name" value="AMINO_ACID_PERMEASE_1"/>
    <property type="match status" value="1"/>
</dbReference>
<feature type="transmembrane region" description="Helical" evidence="9">
    <location>
        <begin position="305"/>
        <end position="326"/>
    </location>
</feature>
<dbReference type="Pfam" id="PF00324">
    <property type="entry name" value="AA_permease"/>
    <property type="match status" value="1"/>
</dbReference>
<evidence type="ECO:0000256" key="2">
    <source>
        <dbReference type="ARBA" id="ARBA00008583"/>
    </source>
</evidence>
<keyword evidence="6 9" id="KW-1133">Transmembrane helix</keyword>
<dbReference type="PANTHER" id="PTHR43341">
    <property type="entry name" value="AMINO ACID PERMEASE"/>
    <property type="match status" value="1"/>
</dbReference>
<feature type="transmembrane region" description="Helical" evidence="9">
    <location>
        <begin position="351"/>
        <end position="372"/>
    </location>
</feature>
<evidence type="ECO:0000313" key="11">
    <source>
        <dbReference type="EMBL" id="EGE36846.2"/>
    </source>
</evidence>
<name>F2V0J8_ACTVI</name>
<feature type="transmembrane region" description="Helical" evidence="9">
    <location>
        <begin position="192"/>
        <end position="213"/>
    </location>
</feature>